<dbReference type="AlphaFoldDB" id="A0A7C9VJ19"/>
<dbReference type="Proteomes" id="UP000480266">
    <property type="component" value="Unassembled WGS sequence"/>
</dbReference>
<dbReference type="EMBL" id="JAAMRR010001300">
    <property type="protein sequence ID" value="NGX98466.1"/>
    <property type="molecule type" value="Genomic_DNA"/>
</dbReference>
<sequence length="60" mass="6948">MTEHPKAKMAYLTEPKYREYILNVGGEDGVYQRVQLTELQLSRLVDEGASMLRGYLEERA</sequence>
<proteinExistence type="predicted"/>
<accession>A0A7C9VJ19</accession>
<name>A0A7C9VJ19_9BRAD</name>
<organism evidence="1 2">
    <name type="scientific">Candidatus Afipia apatlaquensis</name>
    <dbReference type="NCBI Taxonomy" id="2712852"/>
    <lineage>
        <taxon>Bacteria</taxon>
        <taxon>Pseudomonadati</taxon>
        <taxon>Pseudomonadota</taxon>
        <taxon>Alphaproteobacteria</taxon>
        <taxon>Hyphomicrobiales</taxon>
        <taxon>Nitrobacteraceae</taxon>
        <taxon>Afipia</taxon>
    </lineage>
</organism>
<protein>
    <submittedName>
        <fullName evidence="1">Uncharacterized protein</fullName>
    </submittedName>
</protein>
<evidence type="ECO:0000313" key="2">
    <source>
        <dbReference type="Proteomes" id="UP000480266"/>
    </source>
</evidence>
<reference evidence="1" key="1">
    <citation type="submission" date="2020-02" db="EMBL/GenBank/DDBJ databases">
        <title>Draft genome sequence of Candidatus Afipia apatlaquensis IBT-C3, a potential strain for decolorization of textile dyes.</title>
        <authorList>
            <person name="Sanchez-Reyes A."/>
            <person name="Breton-Deval L."/>
            <person name="Mangelson H."/>
            <person name="Sanchez-Flores A."/>
        </authorList>
    </citation>
    <scope>NUCLEOTIDE SEQUENCE [LARGE SCALE GENOMIC DNA]</scope>
    <source>
        <strain evidence="1">IBT-C3</strain>
    </source>
</reference>
<evidence type="ECO:0000313" key="1">
    <source>
        <dbReference type="EMBL" id="NGX98466.1"/>
    </source>
</evidence>
<gene>
    <name evidence="1" type="ORF">G4V63_25635</name>
</gene>
<keyword evidence="2" id="KW-1185">Reference proteome</keyword>
<comment type="caution">
    <text evidence="1">The sequence shown here is derived from an EMBL/GenBank/DDBJ whole genome shotgun (WGS) entry which is preliminary data.</text>
</comment>